<organism evidence="6 7">
    <name type="scientific">Pseudonocardia humida</name>
    <dbReference type="NCBI Taxonomy" id="2800819"/>
    <lineage>
        <taxon>Bacteria</taxon>
        <taxon>Bacillati</taxon>
        <taxon>Actinomycetota</taxon>
        <taxon>Actinomycetes</taxon>
        <taxon>Pseudonocardiales</taxon>
        <taxon>Pseudonocardiaceae</taxon>
        <taxon>Pseudonocardia</taxon>
    </lineage>
</organism>
<dbReference type="InterPro" id="IPR024087">
    <property type="entry name" value="Creatininase-like_sf"/>
</dbReference>
<name>A0ABT1A1N1_9PSEU</name>
<keyword evidence="2" id="KW-0479">Metal-binding</keyword>
<reference evidence="6" key="1">
    <citation type="submission" date="2021-04" db="EMBL/GenBank/DDBJ databases">
        <title>Pseudonocardia sp. nov., isolated from sandy soil of mangrove forest.</title>
        <authorList>
            <person name="Zan Z."/>
            <person name="Huang R."/>
            <person name="Liu W."/>
        </authorList>
    </citation>
    <scope>NUCLEOTIDE SEQUENCE</scope>
    <source>
        <strain evidence="6">S2-4</strain>
    </source>
</reference>
<evidence type="ECO:0000256" key="5">
    <source>
        <dbReference type="ARBA" id="ARBA00024029"/>
    </source>
</evidence>
<evidence type="ECO:0000256" key="3">
    <source>
        <dbReference type="ARBA" id="ARBA00022801"/>
    </source>
</evidence>
<proteinExistence type="inferred from homology"/>
<accession>A0ABT1A1N1</accession>
<dbReference type="RefSeq" id="WP_252439922.1">
    <property type="nucleotide sequence ID" value="NZ_JAGSOV010000037.1"/>
</dbReference>
<comment type="caution">
    <text evidence="6">The sequence shown here is derived from an EMBL/GenBank/DDBJ whole genome shotgun (WGS) entry which is preliminary data.</text>
</comment>
<comment type="cofactor">
    <cofactor evidence="1">
        <name>Zn(2+)</name>
        <dbReference type="ChEBI" id="CHEBI:29105"/>
    </cofactor>
</comment>
<comment type="similarity">
    <text evidence="5">Belongs to the creatininase superfamily.</text>
</comment>
<dbReference type="NCBIfam" id="TIGR03964">
    <property type="entry name" value="mycofact_creat"/>
    <property type="match status" value="1"/>
</dbReference>
<dbReference type="Pfam" id="PF02633">
    <property type="entry name" value="Creatininase"/>
    <property type="match status" value="1"/>
</dbReference>
<sequence>MTGRLGERTWVELDGPAPRTVLVPVGSLEQHGPHLPLDTDARIASAVARRAAEGDPSVLLAPPLAYGASGEHEGFPGTLSIGHDALRAVLVELGRSAAAWASRLVFVNGHGGNLPTVPAAVGTLRHEGRDVAWFGCGVPGGDAHAGHTETSILLELDPSVVRTGAAQPGNTAPLRELLPALRRGGVTAVSRNGVLGDPTGASAVQGRSLLDEMAAALRAGLAGWEPDENGRL</sequence>
<dbReference type="SUPFAM" id="SSF102215">
    <property type="entry name" value="Creatininase"/>
    <property type="match status" value="1"/>
</dbReference>
<dbReference type="Proteomes" id="UP001165283">
    <property type="component" value="Unassembled WGS sequence"/>
</dbReference>
<evidence type="ECO:0000313" key="6">
    <source>
        <dbReference type="EMBL" id="MCO1656838.1"/>
    </source>
</evidence>
<keyword evidence="7" id="KW-1185">Reference proteome</keyword>
<keyword evidence="4" id="KW-0862">Zinc</keyword>
<evidence type="ECO:0000313" key="7">
    <source>
        <dbReference type="Proteomes" id="UP001165283"/>
    </source>
</evidence>
<dbReference type="EMBL" id="JAGSOV010000037">
    <property type="protein sequence ID" value="MCO1656838.1"/>
    <property type="molecule type" value="Genomic_DNA"/>
</dbReference>
<evidence type="ECO:0000256" key="2">
    <source>
        <dbReference type="ARBA" id="ARBA00022723"/>
    </source>
</evidence>
<dbReference type="Gene3D" id="3.40.50.10310">
    <property type="entry name" value="Creatininase"/>
    <property type="match status" value="1"/>
</dbReference>
<evidence type="ECO:0000256" key="4">
    <source>
        <dbReference type="ARBA" id="ARBA00022833"/>
    </source>
</evidence>
<protein>
    <submittedName>
        <fullName evidence="6">Mycofactocin biosynthesis peptidyl-dipeptidase MftE</fullName>
    </submittedName>
</protein>
<evidence type="ECO:0000256" key="1">
    <source>
        <dbReference type="ARBA" id="ARBA00001947"/>
    </source>
</evidence>
<keyword evidence="3" id="KW-0378">Hydrolase</keyword>
<dbReference type="PANTHER" id="PTHR35005">
    <property type="entry name" value="3-DEHYDRO-SCYLLO-INOSOSE HYDROLASE"/>
    <property type="match status" value="1"/>
</dbReference>
<dbReference type="InterPro" id="IPR003785">
    <property type="entry name" value="Creatininase/forma_Hydrolase"/>
</dbReference>
<dbReference type="PANTHER" id="PTHR35005:SF1">
    <property type="entry name" value="2-AMINO-5-FORMYLAMINO-6-RIBOSYLAMINOPYRIMIDIN-4(3H)-ONE 5'-MONOPHOSPHATE DEFORMYLASE"/>
    <property type="match status" value="1"/>
</dbReference>
<gene>
    <name evidence="6" type="primary">mftE</name>
    <name evidence="6" type="ORF">KDL28_17400</name>
</gene>
<dbReference type="InterPro" id="IPR023871">
    <property type="entry name" value="MftE"/>
</dbReference>